<dbReference type="CDD" id="cd06529">
    <property type="entry name" value="S24_LexA-like"/>
    <property type="match status" value="1"/>
</dbReference>
<protein>
    <submittedName>
        <fullName evidence="5">LexA family protein</fullName>
    </submittedName>
</protein>
<evidence type="ECO:0000259" key="4">
    <source>
        <dbReference type="PROSITE" id="PS50943"/>
    </source>
</evidence>
<dbReference type="Gene3D" id="1.10.260.40">
    <property type="entry name" value="lambda repressor-like DNA-binding domains"/>
    <property type="match status" value="1"/>
</dbReference>
<dbReference type="PROSITE" id="PS50943">
    <property type="entry name" value="HTH_CROC1"/>
    <property type="match status" value="1"/>
</dbReference>
<evidence type="ECO:0000256" key="2">
    <source>
        <dbReference type="ARBA" id="ARBA00023125"/>
    </source>
</evidence>
<name>A0ABW1VMU8_9GAMM</name>
<keyword evidence="3" id="KW-0804">Transcription</keyword>
<dbReference type="PANTHER" id="PTHR40661">
    <property type="match status" value="1"/>
</dbReference>
<dbReference type="EMBL" id="JBHSUC010000006">
    <property type="protein sequence ID" value="MFC6361925.1"/>
    <property type="molecule type" value="Genomic_DNA"/>
</dbReference>
<dbReference type="Pfam" id="PF00717">
    <property type="entry name" value="Peptidase_S24"/>
    <property type="match status" value="1"/>
</dbReference>
<proteinExistence type="predicted"/>
<feature type="domain" description="HTH cro/C1-type" evidence="4">
    <location>
        <begin position="7"/>
        <end position="61"/>
    </location>
</feature>
<keyword evidence="1" id="KW-0805">Transcription regulation</keyword>
<organism evidence="5 6">
    <name type="scientific">Tatumella punctata</name>
    <dbReference type="NCBI Taxonomy" id="399969"/>
    <lineage>
        <taxon>Bacteria</taxon>
        <taxon>Pseudomonadati</taxon>
        <taxon>Pseudomonadota</taxon>
        <taxon>Gammaproteobacteria</taxon>
        <taxon>Enterobacterales</taxon>
        <taxon>Erwiniaceae</taxon>
        <taxon>Tatumella</taxon>
    </lineage>
</organism>
<keyword evidence="6" id="KW-1185">Reference proteome</keyword>
<comment type="caution">
    <text evidence="5">The sequence shown here is derived from an EMBL/GenBank/DDBJ whole genome shotgun (WGS) entry which is preliminary data.</text>
</comment>
<dbReference type="InterPro" id="IPR036286">
    <property type="entry name" value="LexA/Signal_pep-like_sf"/>
</dbReference>
<dbReference type="SUPFAM" id="SSF51306">
    <property type="entry name" value="LexA/Signal peptidase"/>
    <property type="match status" value="1"/>
</dbReference>
<evidence type="ECO:0000313" key="6">
    <source>
        <dbReference type="Proteomes" id="UP001596215"/>
    </source>
</evidence>
<dbReference type="CDD" id="cd00093">
    <property type="entry name" value="HTH_XRE"/>
    <property type="match status" value="1"/>
</dbReference>
<dbReference type="Gene3D" id="2.10.109.10">
    <property type="entry name" value="Umud Fragment, subunit A"/>
    <property type="match status" value="1"/>
</dbReference>
<dbReference type="Proteomes" id="UP001596215">
    <property type="component" value="Unassembled WGS sequence"/>
</dbReference>
<dbReference type="RefSeq" id="WP_343876802.1">
    <property type="nucleotide sequence ID" value="NZ_BAAAFW010000037.1"/>
</dbReference>
<dbReference type="Pfam" id="PF01381">
    <property type="entry name" value="HTH_3"/>
    <property type="match status" value="1"/>
</dbReference>
<evidence type="ECO:0000256" key="3">
    <source>
        <dbReference type="ARBA" id="ARBA00023163"/>
    </source>
</evidence>
<dbReference type="SMART" id="SM00530">
    <property type="entry name" value="HTH_XRE"/>
    <property type="match status" value="1"/>
</dbReference>
<dbReference type="SUPFAM" id="SSF47413">
    <property type="entry name" value="lambda repressor-like DNA-binding domains"/>
    <property type="match status" value="1"/>
</dbReference>
<dbReference type="InterPro" id="IPR010982">
    <property type="entry name" value="Lambda_DNA-bd_dom_sf"/>
</dbReference>
<gene>
    <name evidence="5" type="ORF">ACFP73_07405</name>
</gene>
<sequence>MKMNERIRSRRKDLKLTQAVISKLIGVNRVTVTGWESGDYEPGGANLQALAAALKCNPSWLLTGEGDPEDDSTLPASNPFSRFAVKEVPLISWVQAGEWPDTGSPVIRSLHSETVLTTAVVSDLAFALTVCGDSMTNPTGAPSIPEGSLIVVDPEVCTPGEANGKIVIARIEGSSEATLKKFVVDGPTKYLVPLNPNYKILEINGNYRLVGIVRQVIMNL</sequence>
<dbReference type="PANTHER" id="PTHR40661:SF3">
    <property type="entry name" value="FELS-1 PROPHAGE TRANSCRIPTIONAL REGULATOR"/>
    <property type="match status" value="1"/>
</dbReference>
<reference evidence="6" key="1">
    <citation type="journal article" date="2019" name="Int. J. Syst. Evol. Microbiol.">
        <title>The Global Catalogue of Microorganisms (GCM) 10K type strain sequencing project: providing services to taxonomists for standard genome sequencing and annotation.</title>
        <authorList>
            <consortium name="The Broad Institute Genomics Platform"/>
            <consortium name="The Broad Institute Genome Sequencing Center for Infectious Disease"/>
            <person name="Wu L."/>
            <person name="Ma J."/>
        </authorList>
    </citation>
    <scope>NUCLEOTIDE SEQUENCE [LARGE SCALE GENOMIC DNA]</scope>
    <source>
        <strain evidence="6">CGMCC 4.1530</strain>
    </source>
</reference>
<dbReference type="InterPro" id="IPR039418">
    <property type="entry name" value="LexA-like"/>
</dbReference>
<evidence type="ECO:0000256" key="1">
    <source>
        <dbReference type="ARBA" id="ARBA00023015"/>
    </source>
</evidence>
<dbReference type="InterPro" id="IPR015927">
    <property type="entry name" value="Peptidase_S24_S26A/B/C"/>
</dbReference>
<dbReference type="InterPro" id="IPR001387">
    <property type="entry name" value="Cro/C1-type_HTH"/>
</dbReference>
<accession>A0ABW1VMU8</accession>
<keyword evidence="2" id="KW-0238">DNA-binding</keyword>
<evidence type="ECO:0000313" key="5">
    <source>
        <dbReference type="EMBL" id="MFC6361925.1"/>
    </source>
</evidence>